<accession>A0AC58RRZ1</accession>
<keyword evidence="1" id="KW-1185">Reference proteome</keyword>
<gene>
    <name evidence="2" type="primary">LOC107770027</name>
</gene>
<protein>
    <submittedName>
        <fullName evidence="2">Uncharacterized protein LOC107770027 isoform X1</fullName>
    </submittedName>
</protein>
<evidence type="ECO:0000313" key="1">
    <source>
        <dbReference type="Proteomes" id="UP000790787"/>
    </source>
</evidence>
<sequence length="361" mass="39404">MFLSEPLEKTYCGYCASAGLGENMQMRPPPNGELGALDPDTSKKRKSRVDVVRPAIKKTRSLEHRATVGTVASTLESNPDTEGEDDDGSLLRRTTTSSVRDLQVPQSEAAESGTTGSDRARGSGVLEEDVDVASNCAAGFDAEARGTAGIDPEGLGLGAFQECRLPLREISDLNDFISSFSISSGELRDAHGMIGATARTPLKGGDFIANIFDGVIDRADHDIPGAVKAAEKFMHQCKEMYDHAILQLCGELSYHEKERKKVTLKLQDSEARSARGDKELGELRAALETTLREKANLVVQINQLNAEIFGLREQNEIVAGELATSRIFSRMLAGRLLLWPRLSPRSNKMLLLIMRMRPQCI</sequence>
<name>A0AC58RRZ1_TOBAC</name>
<dbReference type="RefSeq" id="XP_075075501.1">
    <property type="nucleotide sequence ID" value="XM_075219400.1"/>
</dbReference>
<dbReference type="Proteomes" id="UP000790787">
    <property type="component" value="Chromosome 8"/>
</dbReference>
<reference evidence="2" key="2">
    <citation type="submission" date="2025-08" db="UniProtKB">
        <authorList>
            <consortium name="RefSeq"/>
        </authorList>
    </citation>
    <scope>IDENTIFICATION</scope>
    <source>
        <tissue evidence="2">Leaf</tissue>
    </source>
</reference>
<evidence type="ECO:0000313" key="2">
    <source>
        <dbReference type="RefSeq" id="XP_075075501.1"/>
    </source>
</evidence>
<reference evidence="1" key="1">
    <citation type="journal article" date="2014" name="Nat. Commun.">
        <title>The tobacco genome sequence and its comparison with those of tomato and potato.</title>
        <authorList>
            <person name="Sierro N."/>
            <person name="Battey J.N."/>
            <person name="Ouadi S."/>
            <person name="Bakaher N."/>
            <person name="Bovet L."/>
            <person name="Willig A."/>
            <person name="Goepfert S."/>
            <person name="Peitsch M.C."/>
            <person name="Ivanov N.V."/>
        </authorList>
    </citation>
    <scope>NUCLEOTIDE SEQUENCE [LARGE SCALE GENOMIC DNA]</scope>
</reference>
<organism evidence="1 2">
    <name type="scientific">Nicotiana tabacum</name>
    <name type="common">Common tobacco</name>
    <dbReference type="NCBI Taxonomy" id="4097"/>
    <lineage>
        <taxon>Eukaryota</taxon>
        <taxon>Viridiplantae</taxon>
        <taxon>Streptophyta</taxon>
        <taxon>Embryophyta</taxon>
        <taxon>Tracheophyta</taxon>
        <taxon>Spermatophyta</taxon>
        <taxon>Magnoliopsida</taxon>
        <taxon>eudicotyledons</taxon>
        <taxon>Gunneridae</taxon>
        <taxon>Pentapetalae</taxon>
        <taxon>asterids</taxon>
        <taxon>lamiids</taxon>
        <taxon>Solanales</taxon>
        <taxon>Solanaceae</taxon>
        <taxon>Nicotianoideae</taxon>
        <taxon>Nicotianeae</taxon>
        <taxon>Nicotiana</taxon>
    </lineage>
</organism>
<proteinExistence type="predicted"/>